<dbReference type="PANTHER" id="PTHR24346:SF110">
    <property type="entry name" value="NON-SPECIFIC SERINE_THREONINE PROTEIN KINASE"/>
    <property type="match status" value="1"/>
</dbReference>
<dbReference type="Proteomes" id="UP000308652">
    <property type="component" value="Unassembled WGS sequence"/>
</dbReference>
<dbReference type="SUPFAM" id="SSF56112">
    <property type="entry name" value="Protein kinase-like (PK-like)"/>
    <property type="match status" value="1"/>
</dbReference>
<feature type="compositionally biased region" description="Polar residues" evidence="4">
    <location>
        <begin position="331"/>
        <end position="355"/>
    </location>
</feature>
<feature type="compositionally biased region" description="Low complexity" evidence="4">
    <location>
        <begin position="858"/>
        <end position="867"/>
    </location>
</feature>
<keyword evidence="1 3" id="KW-0547">Nucleotide-binding</keyword>
<accession>A0A5C3LYW4</accession>
<dbReference type="PROSITE" id="PS50011">
    <property type="entry name" value="PROTEIN_KINASE_DOM"/>
    <property type="match status" value="1"/>
</dbReference>
<keyword evidence="7" id="KW-1185">Reference proteome</keyword>
<feature type="compositionally biased region" description="Low complexity" evidence="4">
    <location>
        <begin position="685"/>
        <end position="694"/>
    </location>
</feature>
<feature type="region of interest" description="Disordered" evidence="4">
    <location>
        <begin position="556"/>
        <end position="835"/>
    </location>
</feature>
<dbReference type="SMART" id="SM00220">
    <property type="entry name" value="S_TKc"/>
    <property type="match status" value="1"/>
</dbReference>
<evidence type="ECO:0000256" key="2">
    <source>
        <dbReference type="ARBA" id="ARBA00022840"/>
    </source>
</evidence>
<reference evidence="6 7" key="1">
    <citation type="journal article" date="2019" name="Nat. Ecol. Evol.">
        <title>Megaphylogeny resolves global patterns of mushroom evolution.</title>
        <authorList>
            <person name="Varga T."/>
            <person name="Krizsan K."/>
            <person name="Foldi C."/>
            <person name="Dima B."/>
            <person name="Sanchez-Garcia M."/>
            <person name="Sanchez-Ramirez S."/>
            <person name="Szollosi G.J."/>
            <person name="Szarkandi J.G."/>
            <person name="Papp V."/>
            <person name="Albert L."/>
            <person name="Andreopoulos W."/>
            <person name="Angelini C."/>
            <person name="Antonin V."/>
            <person name="Barry K.W."/>
            <person name="Bougher N.L."/>
            <person name="Buchanan P."/>
            <person name="Buyck B."/>
            <person name="Bense V."/>
            <person name="Catcheside P."/>
            <person name="Chovatia M."/>
            <person name="Cooper J."/>
            <person name="Damon W."/>
            <person name="Desjardin D."/>
            <person name="Finy P."/>
            <person name="Geml J."/>
            <person name="Haridas S."/>
            <person name="Hughes K."/>
            <person name="Justo A."/>
            <person name="Karasinski D."/>
            <person name="Kautmanova I."/>
            <person name="Kiss B."/>
            <person name="Kocsube S."/>
            <person name="Kotiranta H."/>
            <person name="LaButti K.M."/>
            <person name="Lechner B.E."/>
            <person name="Liimatainen K."/>
            <person name="Lipzen A."/>
            <person name="Lukacs Z."/>
            <person name="Mihaltcheva S."/>
            <person name="Morgado L.N."/>
            <person name="Niskanen T."/>
            <person name="Noordeloos M.E."/>
            <person name="Ohm R.A."/>
            <person name="Ortiz-Santana B."/>
            <person name="Ovrebo C."/>
            <person name="Racz N."/>
            <person name="Riley R."/>
            <person name="Savchenko A."/>
            <person name="Shiryaev A."/>
            <person name="Soop K."/>
            <person name="Spirin V."/>
            <person name="Szebenyi C."/>
            <person name="Tomsovsky M."/>
            <person name="Tulloss R.E."/>
            <person name="Uehling J."/>
            <person name="Grigoriev I.V."/>
            <person name="Vagvolgyi C."/>
            <person name="Papp T."/>
            <person name="Martin F.M."/>
            <person name="Miettinen O."/>
            <person name="Hibbett D.S."/>
            <person name="Nagy L.G."/>
        </authorList>
    </citation>
    <scope>NUCLEOTIDE SEQUENCE [LARGE SCALE GENOMIC DNA]</scope>
    <source>
        <strain evidence="6 7">CBS 166.37</strain>
    </source>
</reference>
<evidence type="ECO:0000256" key="4">
    <source>
        <dbReference type="SAM" id="MobiDB-lite"/>
    </source>
</evidence>
<feature type="compositionally biased region" description="Basic and acidic residues" evidence="4">
    <location>
        <begin position="556"/>
        <end position="578"/>
    </location>
</feature>
<dbReference type="GO" id="GO:0004674">
    <property type="term" value="F:protein serine/threonine kinase activity"/>
    <property type="evidence" value="ECO:0007669"/>
    <property type="project" value="TreeGrafter"/>
</dbReference>
<evidence type="ECO:0000313" key="7">
    <source>
        <dbReference type="Proteomes" id="UP000308652"/>
    </source>
</evidence>
<dbReference type="FunFam" id="1.10.510.10:FF:000571">
    <property type="entry name" value="Maternal embryonic leucine zipper kinase"/>
    <property type="match status" value="1"/>
</dbReference>
<feature type="compositionally biased region" description="Polar residues" evidence="4">
    <location>
        <begin position="636"/>
        <end position="655"/>
    </location>
</feature>
<dbReference type="InterPro" id="IPR011009">
    <property type="entry name" value="Kinase-like_dom_sf"/>
</dbReference>
<dbReference type="PROSITE" id="PS00108">
    <property type="entry name" value="PROTEIN_KINASE_ST"/>
    <property type="match status" value="1"/>
</dbReference>
<evidence type="ECO:0000256" key="1">
    <source>
        <dbReference type="ARBA" id="ARBA00022741"/>
    </source>
</evidence>
<dbReference type="EMBL" id="ML213610">
    <property type="protein sequence ID" value="TFK37078.1"/>
    <property type="molecule type" value="Genomic_DNA"/>
</dbReference>
<keyword evidence="2 3" id="KW-0067">ATP-binding</keyword>
<dbReference type="Pfam" id="PF00069">
    <property type="entry name" value="Pkinase"/>
    <property type="match status" value="1"/>
</dbReference>
<feature type="compositionally biased region" description="Low complexity" evidence="4">
    <location>
        <begin position="1207"/>
        <end position="1231"/>
    </location>
</feature>
<organism evidence="6 7">
    <name type="scientific">Crucibulum laeve</name>
    <dbReference type="NCBI Taxonomy" id="68775"/>
    <lineage>
        <taxon>Eukaryota</taxon>
        <taxon>Fungi</taxon>
        <taxon>Dikarya</taxon>
        <taxon>Basidiomycota</taxon>
        <taxon>Agaricomycotina</taxon>
        <taxon>Agaricomycetes</taxon>
        <taxon>Agaricomycetidae</taxon>
        <taxon>Agaricales</taxon>
        <taxon>Agaricineae</taxon>
        <taxon>Nidulariaceae</taxon>
        <taxon>Crucibulum</taxon>
    </lineage>
</organism>
<evidence type="ECO:0000259" key="5">
    <source>
        <dbReference type="PROSITE" id="PS50011"/>
    </source>
</evidence>
<dbReference type="STRING" id="68775.A0A5C3LYW4"/>
<feature type="compositionally biased region" description="Polar residues" evidence="4">
    <location>
        <begin position="812"/>
        <end position="823"/>
    </location>
</feature>
<dbReference type="PANTHER" id="PTHR24346">
    <property type="entry name" value="MAP/MICROTUBULE AFFINITY-REGULATING KINASE"/>
    <property type="match status" value="1"/>
</dbReference>
<dbReference type="Gene3D" id="1.10.510.10">
    <property type="entry name" value="Transferase(Phosphotransferase) domain 1"/>
    <property type="match status" value="1"/>
</dbReference>
<dbReference type="GO" id="GO:0005524">
    <property type="term" value="F:ATP binding"/>
    <property type="evidence" value="ECO:0007669"/>
    <property type="project" value="UniProtKB-UniRule"/>
</dbReference>
<sequence>MSTIHGHKHTPSVTQNHKAQLANAYNELGKELSSSKIRVVGNYTLGKVIGEGAYGKVRMGTHRLTSTRVAIKQIPKAMSASLTREIHHHRQLHHPNVTQMYEVIATESSIWIVTELCCGGELFDYLVEKGRLAEDETKVLFGQLCLAVAYLHENGIVHRDLKLENVLLDERCRVKLGDFGFTREFDRGSFMETFCGTTGYASPEMLQGKKYQGPEVDVWSLGIILYCLLTGTLPFDDDNEDVMRAKIIQGDFEDPTWLSLESRDLIKGILQMDVTKRLMIPQILAHPWFTTRKLTYEPDDEEEPLSSISIRPESPAERSQSTGPESHHSSEASTQGESIFTNKHDMVSSTPTTPDESQDPFEYPPPISSLHRNPSELTIRKMTLPDGEYHNAKMGRPETVLEEEQDGMTVPAISSSRAPSPLRSANSTNSKAPPVHPVRTPARTKRRSVSSVLSDPASPSADKTPTSLPIPDGRDLDFASLLSAPSPVIFSTPAERQLLNSLSLLGFDTAQIVHSVLTDACDAAGAVWWMLRKKGERKMNGEAEEEVASPLPIEGEKVKEKVTEKEKETGSEKGEGEKHHKKKKTKLSVGVQVDPASGHLNLARSAPQLAFVPPTPTFARPVTPPRPISPSRTPMLSPSTSSVADMSSRSHPSTPGGSLRDKDKDKDSAKSRKARSGSVSIMQRATTALEAAAAGLVRKRSSEAVREEKEREKERDRERERDKERSKDMERKIASGEESRSSHGSGSSRLTKSPPLKATKDKEYIPPSTPPPGDAYHSTPQIAGSPWVLADSRDSLQRPSGSALPEMVHSHSAPNVTSDNTPTGKAPAGPHRNRANLLTAFRLWFNEDRKGKRKVSSPAAPTGAAAAHLSYSRPVGSQQYGTKRRGSGSGNKYGPRSGHRAQRPSLSSRRSSSVNSRRSSGTSVQMVMLDSPQVPTRRSFGSHTPNSERGEYISSRPSSIRSFSMQPRHRKSPSASSSGSATYFRTASPMQSKYHRRGGSGSSTRVVRQVQPGVSKPPHVRSNSVASSIHSPPSSRPTSFYEHSESEGPRTTSPYRSRSRRSTDDTPRRPGSASSGTTFVAQKRQAPFMSPISHSMSRSSWKKSWGMEPPGWQSRTAHLPVEVLAISPVVEPTSLRDVFSGRQSLSMGDESDWVDEDDEIPAFAGGLGQMGSSASSAAAGSGTIAAMKSMHIEPPLMLSPAPRGHRSSSSGGKRSSRSGSSSNTNSTGSGRAKAGHSPAERVSPLPGDNSYESSDGRAGRRSLPAGRGPAFKHPIQEEDEGEEE</sequence>
<proteinExistence type="predicted"/>
<feature type="compositionally biased region" description="Basic and acidic residues" evidence="4">
    <location>
        <begin position="659"/>
        <end position="670"/>
    </location>
</feature>
<evidence type="ECO:0000313" key="6">
    <source>
        <dbReference type="EMBL" id="TFK37078.1"/>
    </source>
</evidence>
<protein>
    <recommendedName>
        <fullName evidence="5">Protein kinase domain-containing protein</fullName>
    </recommendedName>
</protein>
<feature type="compositionally biased region" description="Low complexity" evidence="4">
    <location>
        <begin position="411"/>
        <end position="427"/>
    </location>
</feature>
<feature type="region of interest" description="Disordered" evidence="4">
    <location>
        <begin position="297"/>
        <end position="375"/>
    </location>
</feature>
<feature type="compositionally biased region" description="Basic and acidic residues" evidence="4">
    <location>
        <begin position="700"/>
        <end position="741"/>
    </location>
</feature>
<dbReference type="InterPro" id="IPR008271">
    <property type="entry name" value="Ser/Thr_kinase_AS"/>
</dbReference>
<dbReference type="GO" id="GO:0035556">
    <property type="term" value="P:intracellular signal transduction"/>
    <property type="evidence" value="ECO:0007669"/>
    <property type="project" value="TreeGrafter"/>
</dbReference>
<dbReference type="PROSITE" id="PS00107">
    <property type="entry name" value="PROTEIN_KINASE_ATP"/>
    <property type="match status" value="1"/>
</dbReference>
<dbReference type="InterPro" id="IPR000719">
    <property type="entry name" value="Prot_kinase_dom"/>
</dbReference>
<feature type="region of interest" description="Disordered" evidence="4">
    <location>
        <begin position="403"/>
        <end position="470"/>
    </location>
</feature>
<evidence type="ECO:0000256" key="3">
    <source>
        <dbReference type="PROSITE-ProRule" id="PRU10141"/>
    </source>
</evidence>
<dbReference type="OrthoDB" id="504170at2759"/>
<feature type="compositionally biased region" description="Polar residues" evidence="4">
    <location>
        <begin position="933"/>
        <end position="945"/>
    </location>
</feature>
<dbReference type="GO" id="GO:0005737">
    <property type="term" value="C:cytoplasm"/>
    <property type="evidence" value="ECO:0007669"/>
    <property type="project" value="TreeGrafter"/>
</dbReference>
<feature type="binding site" evidence="3">
    <location>
        <position position="72"/>
    </location>
    <ligand>
        <name>ATP</name>
        <dbReference type="ChEBI" id="CHEBI:30616"/>
    </ligand>
</feature>
<feature type="region of interest" description="Disordered" evidence="4">
    <location>
        <begin position="1195"/>
        <end position="1284"/>
    </location>
</feature>
<gene>
    <name evidence="6" type="ORF">BDQ12DRAFT_705992</name>
</gene>
<feature type="region of interest" description="Disordered" evidence="4">
    <location>
        <begin position="847"/>
        <end position="1084"/>
    </location>
</feature>
<name>A0A5C3LYW4_9AGAR</name>
<feature type="compositionally biased region" description="Low complexity" evidence="4">
    <location>
        <begin position="953"/>
        <end position="964"/>
    </location>
</feature>
<feature type="domain" description="Protein kinase" evidence="5">
    <location>
        <begin position="43"/>
        <end position="289"/>
    </location>
</feature>
<feature type="compositionally biased region" description="Low complexity" evidence="4">
    <location>
        <begin position="903"/>
        <end position="923"/>
    </location>
</feature>
<dbReference type="CDD" id="cd14003">
    <property type="entry name" value="STKc_AMPK-like"/>
    <property type="match status" value="1"/>
</dbReference>
<feature type="compositionally biased region" description="Low complexity" evidence="4">
    <location>
        <begin position="1022"/>
        <end position="1039"/>
    </location>
</feature>
<dbReference type="InterPro" id="IPR017441">
    <property type="entry name" value="Protein_kinase_ATP_BS"/>
</dbReference>